<feature type="binding site" evidence="9">
    <location>
        <position position="216"/>
    </location>
    <ligand>
        <name>1-deoxy-D-xylulose 5-phosphate</name>
        <dbReference type="ChEBI" id="CHEBI:57792"/>
    </ligand>
</feature>
<feature type="binding site" evidence="9">
    <location>
        <position position="211"/>
    </location>
    <ligand>
        <name>1-deoxy-D-xylulose 5-phosphate</name>
        <dbReference type="ChEBI" id="CHEBI:57792"/>
    </ligand>
</feature>
<feature type="binding site" evidence="9">
    <location>
        <position position="38"/>
    </location>
    <ligand>
        <name>NADPH</name>
        <dbReference type="ChEBI" id="CHEBI:57783"/>
    </ligand>
</feature>
<feature type="binding site" evidence="9">
    <location>
        <position position="220"/>
    </location>
    <ligand>
        <name>Mn(2+)</name>
        <dbReference type="ChEBI" id="CHEBI:29035"/>
    </ligand>
</feature>
<evidence type="ECO:0000313" key="14">
    <source>
        <dbReference type="Proteomes" id="UP000886743"/>
    </source>
</evidence>
<dbReference type="Pfam" id="PF13288">
    <property type="entry name" value="DXPR_C"/>
    <property type="match status" value="1"/>
</dbReference>
<evidence type="ECO:0000313" key="13">
    <source>
        <dbReference type="EMBL" id="HIV02301.1"/>
    </source>
</evidence>
<evidence type="ECO:0000256" key="8">
    <source>
        <dbReference type="ARBA" id="ARBA00048543"/>
    </source>
</evidence>
<comment type="catalytic activity">
    <reaction evidence="8">
        <text>2-C-methyl-D-erythritol 4-phosphate + NADP(+) = 1-deoxy-D-xylulose 5-phosphate + NADPH + H(+)</text>
        <dbReference type="Rhea" id="RHEA:13717"/>
        <dbReference type="ChEBI" id="CHEBI:15378"/>
        <dbReference type="ChEBI" id="CHEBI:57783"/>
        <dbReference type="ChEBI" id="CHEBI:57792"/>
        <dbReference type="ChEBI" id="CHEBI:58262"/>
        <dbReference type="ChEBI" id="CHEBI:58349"/>
        <dbReference type="EC" id="1.1.1.267"/>
    </reaction>
    <physiologicalReaction direction="right-to-left" evidence="8">
        <dbReference type="Rhea" id="RHEA:13719"/>
    </physiologicalReaction>
</comment>
<proteinExistence type="inferred from homology"/>
<keyword evidence="6 9" id="KW-0464">Manganese</keyword>
<evidence type="ECO:0000256" key="4">
    <source>
        <dbReference type="ARBA" id="ARBA00022857"/>
    </source>
</evidence>
<dbReference type="GO" id="GO:0030604">
    <property type="term" value="F:1-deoxy-D-xylulose-5-phosphate reductoisomerase activity"/>
    <property type="evidence" value="ECO:0007669"/>
    <property type="project" value="UniProtKB-UniRule"/>
</dbReference>
<comment type="pathway">
    <text evidence="1 9">Isoprenoid biosynthesis; isopentenyl diphosphate biosynthesis via DXP pathway; isopentenyl diphosphate from 1-deoxy-D-xylulose 5-phosphate: step 1/6.</text>
</comment>
<dbReference type="SUPFAM" id="SSF55347">
    <property type="entry name" value="Glyceraldehyde-3-phosphate dehydrogenase-like, C-terminal domain"/>
    <property type="match status" value="1"/>
</dbReference>
<dbReference type="SUPFAM" id="SSF51735">
    <property type="entry name" value="NAD(P)-binding Rossmann-fold domains"/>
    <property type="match status" value="1"/>
</dbReference>
<dbReference type="Pfam" id="PF02670">
    <property type="entry name" value="DXP_reductoisom"/>
    <property type="match status" value="1"/>
</dbReference>
<dbReference type="InterPro" id="IPR013512">
    <property type="entry name" value="DXP_reductoisomerase_N"/>
</dbReference>
<feature type="domain" description="1-deoxy-D-xylulose 5-phosphate reductoisomerase N-terminal" evidence="10">
    <location>
        <begin position="5"/>
        <end position="130"/>
    </location>
</feature>
<comment type="function">
    <text evidence="9">Catalyzes the NADPH-dependent rearrangement and reduction of 1-deoxy-D-xylulose-5-phosphate (DXP) to 2-C-methyl-D-erythritol 4-phosphate (MEP).</text>
</comment>
<accession>A0A9D1NGA1</accession>
<evidence type="ECO:0000259" key="12">
    <source>
        <dbReference type="Pfam" id="PF13288"/>
    </source>
</evidence>
<feature type="binding site" evidence="9">
    <location>
        <position position="220"/>
    </location>
    <ligand>
        <name>1-deoxy-D-xylulose 5-phosphate</name>
        <dbReference type="ChEBI" id="CHEBI:57792"/>
    </ligand>
</feature>
<feature type="binding site" evidence="9">
    <location>
        <position position="150"/>
    </location>
    <ligand>
        <name>Mn(2+)</name>
        <dbReference type="ChEBI" id="CHEBI:29035"/>
    </ligand>
</feature>
<dbReference type="HAMAP" id="MF_00183">
    <property type="entry name" value="DXP_reductoisom"/>
    <property type="match status" value="1"/>
</dbReference>
<dbReference type="PIRSF" id="PIRSF006205">
    <property type="entry name" value="Dxp_reductismrs"/>
    <property type="match status" value="1"/>
</dbReference>
<dbReference type="GO" id="GO:0070402">
    <property type="term" value="F:NADPH binding"/>
    <property type="evidence" value="ECO:0007669"/>
    <property type="project" value="InterPro"/>
</dbReference>
<feature type="binding site" evidence="9">
    <location>
        <position position="175"/>
    </location>
    <ligand>
        <name>1-deoxy-D-xylulose 5-phosphate</name>
        <dbReference type="ChEBI" id="CHEBI:57792"/>
    </ligand>
</feature>
<dbReference type="FunFam" id="3.40.50.720:FF:000045">
    <property type="entry name" value="1-deoxy-D-xylulose 5-phosphate reductoisomerase"/>
    <property type="match status" value="1"/>
</dbReference>
<keyword evidence="9" id="KW-0460">Magnesium</keyword>
<dbReference type="InterPro" id="IPR013644">
    <property type="entry name" value="DXP_reductoisomerase_C"/>
</dbReference>
<dbReference type="AlphaFoldDB" id="A0A9D1NGA1"/>
<comment type="cofactor">
    <cofactor evidence="9">
        <name>Mg(2+)</name>
        <dbReference type="ChEBI" id="CHEBI:18420"/>
    </cofactor>
    <cofactor evidence="9">
        <name>Mn(2+)</name>
        <dbReference type="ChEBI" id="CHEBI:29035"/>
    </cofactor>
</comment>
<feature type="binding site" evidence="9">
    <location>
        <position position="204"/>
    </location>
    <ligand>
        <name>NADPH</name>
        <dbReference type="ChEBI" id="CHEBI:57783"/>
    </ligand>
</feature>
<dbReference type="Pfam" id="PF08436">
    <property type="entry name" value="DXP_redisom_C"/>
    <property type="match status" value="1"/>
</dbReference>
<dbReference type="Proteomes" id="UP000886743">
    <property type="component" value="Unassembled WGS sequence"/>
</dbReference>
<feature type="binding site" evidence="9">
    <location>
        <position position="150"/>
    </location>
    <ligand>
        <name>1-deoxy-D-xylulose 5-phosphate</name>
        <dbReference type="ChEBI" id="CHEBI:57792"/>
    </ligand>
</feature>
<dbReference type="GO" id="GO:0051484">
    <property type="term" value="P:isopentenyl diphosphate biosynthetic process, methylerythritol 4-phosphate pathway involved in terpenoid biosynthetic process"/>
    <property type="evidence" value="ECO:0007669"/>
    <property type="project" value="UniProtKB-ARBA"/>
</dbReference>
<dbReference type="InterPro" id="IPR036169">
    <property type="entry name" value="DXPR_C_sf"/>
</dbReference>
<dbReference type="SUPFAM" id="SSF69055">
    <property type="entry name" value="1-deoxy-D-xylulose-5-phosphate reductoisomerase, C-terminal domain"/>
    <property type="match status" value="1"/>
</dbReference>
<feature type="binding site" evidence="9">
    <location>
        <position position="14"/>
    </location>
    <ligand>
        <name>NADPH</name>
        <dbReference type="ChEBI" id="CHEBI:57783"/>
    </ligand>
</feature>
<keyword evidence="4 9" id="KW-0521">NADP</keyword>
<keyword evidence="7 9" id="KW-0414">Isoprene biosynthesis</keyword>
<evidence type="ECO:0000256" key="3">
    <source>
        <dbReference type="ARBA" id="ARBA00022723"/>
    </source>
</evidence>
<feature type="domain" description="1-deoxy-D-xylulose 5-phosphate reductoisomerase C-terminal" evidence="11">
    <location>
        <begin position="144"/>
        <end position="228"/>
    </location>
</feature>
<feature type="binding site" evidence="9">
    <location>
        <position position="148"/>
    </location>
    <ligand>
        <name>Mn(2+)</name>
        <dbReference type="ChEBI" id="CHEBI:29035"/>
    </ligand>
</feature>
<evidence type="ECO:0000256" key="5">
    <source>
        <dbReference type="ARBA" id="ARBA00023002"/>
    </source>
</evidence>
<evidence type="ECO:0000256" key="6">
    <source>
        <dbReference type="ARBA" id="ARBA00023211"/>
    </source>
</evidence>
<dbReference type="GO" id="GO:0030145">
    <property type="term" value="F:manganese ion binding"/>
    <property type="evidence" value="ECO:0007669"/>
    <property type="project" value="TreeGrafter"/>
</dbReference>
<feature type="domain" description="DXP reductoisomerase C-terminal" evidence="12">
    <location>
        <begin position="260"/>
        <end position="376"/>
    </location>
</feature>
<comment type="caution">
    <text evidence="9">Lacks conserved residue(s) required for the propagation of feature annotation.</text>
</comment>
<feature type="binding site" evidence="9">
    <location>
        <position position="217"/>
    </location>
    <ligand>
        <name>1-deoxy-D-xylulose 5-phosphate</name>
        <dbReference type="ChEBI" id="CHEBI:57792"/>
    </ligand>
</feature>
<dbReference type="PANTHER" id="PTHR30525">
    <property type="entry name" value="1-DEOXY-D-XYLULOSE 5-PHOSPHATE REDUCTOISOMERASE"/>
    <property type="match status" value="1"/>
</dbReference>
<evidence type="ECO:0000259" key="11">
    <source>
        <dbReference type="Pfam" id="PF08436"/>
    </source>
</evidence>
<feature type="binding site" evidence="9">
    <location>
        <position position="12"/>
    </location>
    <ligand>
        <name>NADPH</name>
        <dbReference type="ChEBI" id="CHEBI:57783"/>
    </ligand>
</feature>
<sequence>MEHNIAILGSTGSIGAQSLDVIRQSPDLHVLGLSANHNIELLEVQAREFLPRLVCVCDEDKAKELKVRLADTNIRVVSGPEGMCELAALDGADTVLTAVMGIAGLSPTVAAIKSGKNIALANKETLVAAGELVTALAREHGVSLLPVDSEHSAVFQSLAGLREKKQLKKIILTASGGPFYGKRREELSVVTPEMALRHPNWDMGAKITIDSSTLVNKGLEVIEARWLFDVAPDEIDVVVHPQSIIHSMVEYIDGSVIAQLGLPDMRLPIAYALTYPDRVPLRGEALDLAKIGTLTFAEPDTAVFPALPLAYEALRAGGTMCAVYNGADEAAVELFMQRRIDYLDIASVIEGAMRAYTNTKADTLDAVLDADRWARDYVYSKV</sequence>
<dbReference type="PANTHER" id="PTHR30525:SF0">
    <property type="entry name" value="1-DEOXY-D-XYLULOSE 5-PHOSPHATE REDUCTOISOMERASE, CHLOROPLASTIC"/>
    <property type="match status" value="1"/>
</dbReference>
<dbReference type="Gene3D" id="1.10.1740.10">
    <property type="match status" value="1"/>
</dbReference>
<reference evidence="13" key="2">
    <citation type="journal article" date="2021" name="PeerJ">
        <title>Extensive microbial diversity within the chicken gut microbiome revealed by metagenomics and culture.</title>
        <authorList>
            <person name="Gilroy R."/>
            <person name="Ravi A."/>
            <person name="Getino M."/>
            <person name="Pursley I."/>
            <person name="Horton D.L."/>
            <person name="Alikhan N.F."/>
            <person name="Baker D."/>
            <person name="Gharbi K."/>
            <person name="Hall N."/>
            <person name="Watson M."/>
            <person name="Adriaenssens E.M."/>
            <person name="Foster-Nyarko E."/>
            <person name="Jarju S."/>
            <person name="Secka A."/>
            <person name="Antonio M."/>
            <person name="Oren A."/>
            <person name="Chaudhuri R.R."/>
            <person name="La Ragione R."/>
            <person name="Hildebrand F."/>
            <person name="Pallen M.J."/>
        </authorList>
    </citation>
    <scope>NUCLEOTIDE SEQUENCE</scope>
    <source>
        <strain evidence="13">4920</strain>
    </source>
</reference>
<keyword evidence="3 9" id="KW-0479">Metal-binding</keyword>
<dbReference type="NCBIfam" id="NF009114">
    <property type="entry name" value="PRK12464.1"/>
    <property type="match status" value="1"/>
</dbReference>
<dbReference type="EC" id="1.1.1.267" evidence="9"/>
<keyword evidence="5 9" id="KW-0560">Oxidoreductase</keyword>
<feature type="binding site" evidence="9">
    <location>
        <position position="124"/>
    </location>
    <ligand>
        <name>NADPH</name>
        <dbReference type="ChEBI" id="CHEBI:57783"/>
    </ligand>
</feature>
<evidence type="ECO:0000256" key="2">
    <source>
        <dbReference type="ARBA" id="ARBA00006825"/>
    </source>
</evidence>
<feature type="binding site" evidence="9">
    <location>
        <position position="198"/>
    </location>
    <ligand>
        <name>1-deoxy-D-xylulose 5-phosphate</name>
        <dbReference type="ChEBI" id="CHEBI:57792"/>
    </ligand>
</feature>
<evidence type="ECO:0000256" key="7">
    <source>
        <dbReference type="ARBA" id="ARBA00023229"/>
    </source>
</evidence>
<feature type="binding site" evidence="9">
    <location>
        <position position="13"/>
    </location>
    <ligand>
        <name>NADPH</name>
        <dbReference type="ChEBI" id="CHEBI:57783"/>
    </ligand>
</feature>
<protein>
    <recommendedName>
        <fullName evidence="9">1-deoxy-D-xylulose 5-phosphate reductoisomerase</fullName>
        <shortName evidence="9">DXP reductoisomerase</shortName>
        <ecNumber evidence="9">1.1.1.267</ecNumber>
    </recommendedName>
    <alternativeName>
        <fullName evidence="9">1-deoxyxylulose-5-phosphate reductoisomerase</fullName>
    </alternativeName>
    <alternativeName>
        <fullName evidence="9">2-C-methyl-D-erythritol 4-phosphate synthase</fullName>
    </alternativeName>
</protein>
<dbReference type="EMBL" id="DVOF01000057">
    <property type="protein sequence ID" value="HIV02301.1"/>
    <property type="molecule type" value="Genomic_DNA"/>
</dbReference>
<dbReference type="InterPro" id="IPR026877">
    <property type="entry name" value="DXPR_C"/>
</dbReference>
<dbReference type="InterPro" id="IPR003821">
    <property type="entry name" value="DXP_reductoisomerase"/>
</dbReference>
<evidence type="ECO:0000259" key="10">
    <source>
        <dbReference type="Pfam" id="PF02670"/>
    </source>
</evidence>
<comment type="caution">
    <text evidence="13">The sequence shown here is derived from an EMBL/GenBank/DDBJ whole genome shotgun (WGS) entry which is preliminary data.</text>
</comment>
<name>A0A9D1NGA1_9FIRM</name>
<feature type="binding site" evidence="9">
    <location>
        <position position="122"/>
    </location>
    <ligand>
        <name>NADPH</name>
        <dbReference type="ChEBI" id="CHEBI:57783"/>
    </ligand>
</feature>
<gene>
    <name evidence="9" type="primary">dxr</name>
    <name evidence="13" type="ORF">IAC74_01905</name>
</gene>
<evidence type="ECO:0000256" key="1">
    <source>
        <dbReference type="ARBA" id="ARBA00005094"/>
    </source>
</evidence>
<comment type="similarity">
    <text evidence="2 9">Belongs to the DXR family.</text>
</comment>
<dbReference type="Gene3D" id="3.40.50.720">
    <property type="entry name" value="NAD(P)-binding Rossmann-like Domain"/>
    <property type="match status" value="1"/>
</dbReference>
<reference evidence="13" key="1">
    <citation type="submission" date="2020-10" db="EMBL/GenBank/DDBJ databases">
        <authorList>
            <person name="Gilroy R."/>
        </authorList>
    </citation>
    <scope>NUCLEOTIDE SEQUENCE</scope>
    <source>
        <strain evidence="13">4920</strain>
    </source>
</reference>
<feature type="binding site" evidence="9">
    <location>
        <position position="123"/>
    </location>
    <ligand>
        <name>1-deoxy-D-xylulose 5-phosphate</name>
        <dbReference type="ChEBI" id="CHEBI:57792"/>
    </ligand>
</feature>
<evidence type="ECO:0000256" key="9">
    <source>
        <dbReference type="HAMAP-Rule" id="MF_00183"/>
    </source>
</evidence>
<organism evidence="13 14">
    <name type="scientific">Candidatus Aphodoplasma excrementigallinarum</name>
    <dbReference type="NCBI Taxonomy" id="2840673"/>
    <lineage>
        <taxon>Bacteria</taxon>
        <taxon>Bacillati</taxon>
        <taxon>Bacillota</taxon>
        <taxon>Clostridia</taxon>
        <taxon>Eubacteriales</taxon>
        <taxon>Candidatus Aphodoplasma</taxon>
    </lineage>
</organism>
<dbReference type="InterPro" id="IPR036291">
    <property type="entry name" value="NAD(P)-bd_dom_sf"/>
</dbReference>
<feature type="binding site" evidence="9">
    <location>
        <position position="149"/>
    </location>
    <ligand>
        <name>1-deoxy-D-xylulose 5-phosphate</name>
        <dbReference type="ChEBI" id="CHEBI:57792"/>
    </ligand>
</feature>
<dbReference type="NCBIfam" id="TIGR00243">
    <property type="entry name" value="Dxr"/>
    <property type="match status" value="1"/>
</dbReference>
<feature type="binding site" evidence="9">
    <location>
        <position position="11"/>
    </location>
    <ligand>
        <name>NADPH</name>
        <dbReference type="ChEBI" id="CHEBI:57783"/>
    </ligand>
</feature>